<organism evidence="3 5">
    <name type="scientific">Escherichia coli</name>
    <dbReference type="NCBI Taxonomy" id="562"/>
    <lineage>
        <taxon>Bacteria</taxon>
        <taxon>Pseudomonadati</taxon>
        <taxon>Pseudomonadota</taxon>
        <taxon>Gammaproteobacteria</taxon>
        <taxon>Enterobacterales</taxon>
        <taxon>Enterobacteriaceae</taxon>
        <taxon>Escherichia</taxon>
    </lineage>
</organism>
<dbReference type="Proteomes" id="UP000245761">
    <property type="component" value="Unassembled WGS sequence"/>
</dbReference>
<dbReference type="Pfam" id="PF06688">
    <property type="entry name" value="DUF1187"/>
    <property type="match status" value="1"/>
</dbReference>
<reference evidence="2" key="1">
    <citation type="journal article" date="2018" name="Genome Biol.">
        <title>SKESA: strategic k-mer extension for scrupulous assemblies.</title>
        <authorList>
            <person name="Souvorov A."/>
            <person name="Agarwala R."/>
            <person name="Lipman D.J."/>
        </authorList>
    </citation>
    <scope>NUCLEOTIDE SEQUENCE [LARGE SCALE GENOMIC DNA]</scope>
    <source>
        <strain evidence="2">AMC_487</strain>
    </source>
</reference>
<dbReference type="Proteomes" id="UP000663166">
    <property type="component" value="Chromosome"/>
</dbReference>
<accession>A0A1V3VHU2</accession>
<evidence type="ECO:0000313" key="3">
    <source>
        <dbReference type="EMBL" id="PWH62848.1"/>
    </source>
</evidence>
<sequence>MTATTDTTPHKYRIEATILKPGGAPVSWVRFQNTPMTEPECVRLFSKEKEAGKSFSVKVNVTAFSCSRVQPE</sequence>
<dbReference type="EMBL" id="CP070393">
    <property type="protein sequence ID" value="QRZ96550.1"/>
    <property type="molecule type" value="Genomic_DNA"/>
</dbReference>
<dbReference type="RefSeq" id="WP_032353502.1">
    <property type="nucleotide sequence ID" value="NZ_CABGZL010000058.1"/>
</dbReference>
<dbReference type="EMBL" id="QEMT01000007">
    <property type="protein sequence ID" value="PWH62848.1"/>
    <property type="molecule type" value="Genomic_DNA"/>
</dbReference>
<dbReference type="NCBIfam" id="NF007283">
    <property type="entry name" value="PRK09750.1"/>
    <property type="match status" value="1"/>
</dbReference>
<proteinExistence type="predicted"/>
<reference evidence="4" key="5">
    <citation type="submission" date="2021-02" db="EMBL/GenBank/DDBJ databases">
        <title>Co-localization of colistin and carbapenem -resistance genes on a novel transferable IncHI2 plasmid in Escherichia coli from chicken-origin.</title>
        <authorList>
            <person name="Hoffmann M."/>
            <person name="Balkey M."/>
            <person name="Ronco T."/>
            <person name="Hendriksen R.S."/>
        </authorList>
    </citation>
    <scope>NUCLEOTIDE SEQUENCE</scope>
    <source>
        <strain evidence="4">CFSAN083829</strain>
    </source>
</reference>
<reference evidence="2" key="4">
    <citation type="submission" date="2020-03" db="EMBL/GenBank/DDBJ databases">
        <authorList>
            <consortium name="NCBI Pathogen Detection Project"/>
        </authorList>
    </citation>
    <scope>NUCLEOTIDE SEQUENCE</scope>
    <source>
        <strain evidence="2">AMC_487</strain>
    </source>
</reference>
<gene>
    <name evidence="3" type="ORF">DD762_06885</name>
    <name evidence="1" type="ORF">E6D34_26785</name>
    <name evidence="2" type="ORF">HJQ60_000394</name>
    <name evidence="4" type="ORF">JNP96_22425</name>
</gene>
<reference evidence="3 5" key="2">
    <citation type="submission" date="2018-04" db="EMBL/GenBank/DDBJ databases">
        <title>Draft Genomic Sequencing Of Potential Extraintestinal Pathogenic Escherichia coli B8S56 Isolated from Retail Chicken Skin.</title>
        <authorList>
            <person name="Xu A."/>
            <person name="Tilman S."/>
            <person name="Wisser-Parker K."/>
            <person name="Scullen O.J."/>
            <person name="Sommers C."/>
        </authorList>
    </citation>
    <scope>NUCLEOTIDE SEQUENCE [LARGE SCALE GENOMIC DNA]</scope>
    <source>
        <strain evidence="3 5">B8S56</strain>
    </source>
</reference>
<dbReference type="EMBL" id="DABERK010000001">
    <property type="protein sequence ID" value="HAI5330477.1"/>
    <property type="molecule type" value="Genomic_DNA"/>
</dbReference>
<evidence type="ECO:0000313" key="2">
    <source>
        <dbReference type="EMBL" id="HAI5330477.1"/>
    </source>
</evidence>
<reference evidence="1 6" key="3">
    <citation type="submission" date="2019-05" db="EMBL/GenBank/DDBJ databases">
        <authorList>
            <consortium name="NARMS: The National Antimicrobial Resistance Monitoring System"/>
        </authorList>
    </citation>
    <scope>NUCLEOTIDE SEQUENCE [LARGE SCALE GENOMIC DNA]</scope>
    <source>
        <strain evidence="1 6">CVM N18EC122</strain>
    </source>
</reference>
<evidence type="ECO:0000313" key="1">
    <source>
        <dbReference type="EMBL" id="EFC9752752.1"/>
    </source>
</evidence>
<dbReference type="InterPro" id="IPR009572">
    <property type="entry name" value="DUF1187"/>
</dbReference>
<name>A0A1V3VHU2_ECOLX</name>
<evidence type="ECO:0000313" key="4">
    <source>
        <dbReference type="EMBL" id="QRZ96550.1"/>
    </source>
</evidence>
<evidence type="ECO:0000313" key="5">
    <source>
        <dbReference type="Proteomes" id="UP000245761"/>
    </source>
</evidence>
<evidence type="ECO:0000313" key="6">
    <source>
        <dbReference type="Proteomes" id="UP000532204"/>
    </source>
</evidence>
<dbReference type="EMBL" id="AASEBA010000124">
    <property type="protein sequence ID" value="EFC9752752.1"/>
    <property type="molecule type" value="Genomic_DNA"/>
</dbReference>
<dbReference type="Proteomes" id="UP000845800">
    <property type="component" value="Unassembled WGS sequence"/>
</dbReference>
<dbReference type="AlphaFoldDB" id="A0A1V3VHU2"/>
<dbReference type="Proteomes" id="UP000532204">
    <property type="component" value="Unassembled WGS sequence"/>
</dbReference>
<protein>
    <submittedName>
        <fullName evidence="3">DUF1187 domain-containing protein</fullName>
    </submittedName>
    <submittedName>
        <fullName evidence="1">DUF1187 family protein</fullName>
    </submittedName>
</protein>